<evidence type="ECO:0000256" key="2">
    <source>
        <dbReference type="ARBA" id="ARBA00022598"/>
    </source>
</evidence>
<dbReference type="UniPathway" id="UPA00078">
    <property type="reaction ID" value="UER00161"/>
</dbReference>
<keyword evidence="6 9" id="KW-0067">ATP-binding</keyword>
<sequence length="208" mass="22866">MSKPIFITGIGTDVGKTVASAILVEALQADYWKPVQSGDLDNSDTMKVQRLISNTKSVFHPEAYRLTQPFSPHKSADLDGVEINIDQIVAPKTTNRLLIEGAGGLMVPLNNKHFIIDLIARLEAEVILVSRNYLGSINHTLLSIDVLKNRGINIKAIVFNGLTDKYSESAIALYAGEDVPVYRIGELTEINRQSIAAEAEKFKANYNI</sequence>
<keyword evidence="7 9" id="KW-0460">Magnesium</keyword>
<evidence type="ECO:0000256" key="3">
    <source>
        <dbReference type="ARBA" id="ARBA00022723"/>
    </source>
</evidence>
<dbReference type="CDD" id="cd03109">
    <property type="entry name" value="DTBS"/>
    <property type="match status" value="1"/>
</dbReference>
<evidence type="ECO:0000256" key="1">
    <source>
        <dbReference type="ARBA" id="ARBA00022490"/>
    </source>
</evidence>
<comment type="similarity">
    <text evidence="9">Belongs to the dethiobiotin synthetase family.</text>
</comment>
<feature type="binding site" evidence="9">
    <location>
        <position position="17"/>
    </location>
    <ligand>
        <name>Mg(2+)</name>
        <dbReference type="ChEBI" id="CHEBI:18420"/>
    </ligand>
</feature>
<reference evidence="10 11" key="1">
    <citation type="submission" date="2020-05" db="EMBL/GenBank/DDBJ databases">
        <title>Mucilaginibacter mali sp. nov.</title>
        <authorList>
            <person name="Kim H.S."/>
            <person name="Lee K.C."/>
            <person name="Suh M.K."/>
            <person name="Kim J.-S."/>
            <person name="Han K.-I."/>
            <person name="Eom M.K."/>
            <person name="Shin Y.K."/>
            <person name="Lee J.-S."/>
        </authorList>
    </citation>
    <scope>NUCLEOTIDE SEQUENCE [LARGE SCALE GENOMIC DNA]</scope>
    <source>
        <strain evidence="10 11">G2-14</strain>
    </source>
</reference>
<evidence type="ECO:0000256" key="4">
    <source>
        <dbReference type="ARBA" id="ARBA00022741"/>
    </source>
</evidence>
<evidence type="ECO:0000256" key="8">
    <source>
        <dbReference type="ARBA" id="ARBA00047386"/>
    </source>
</evidence>
<dbReference type="PANTHER" id="PTHR43210">
    <property type="entry name" value="DETHIOBIOTIN SYNTHETASE"/>
    <property type="match status" value="1"/>
</dbReference>
<protein>
    <recommendedName>
        <fullName evidence="9">ATP-dependent dethiobiotin synthetase BioD</fullName>
        <ecNumber evidence="9">6.3.3.3</ecNumber>
    </recommendedName>
    <alternativeName>
        <fullName evidence="9">DTB synthetase</fullName>
        <shortName evidence="9">DTBS</shortName>
    </alternativeName>
    <alternativeName>
        <fullName evidence="9">Dethiobiotin synthase</fullName>
    </alternativeName>
</protein>
<dbReference type="Pfam" id="PF13500">
    <property type="entry name" value="AAA_26"/>
    <property type="match status" value="1"/>
</dbReference>
<dbReference type="HAMAP" id="MF_00336">
    <property type="entry name" value="BioD"/>
    <property type="match status" value="1"/>
</dbReference>
<dbReference type="InterPro" id="IPR004472">
    <property type="entry name" value="DTB_synth_BioD"/>
</dbReference>
<keyword evidence="1 9" id="KW-0963">Cytoplasm</keyword>
<dbReference type="InterPro" id="IPR027417">
    <property type="entry name" value="P-loop_NTPase"/>
</dbReference>
<comment type="subcellular location">
    <subcellularLocation>
        <location evidence="9">Cytoplasm</location>
    </subcellularLocation>
</comment>
<proteinExistence type="inferred from homology"/>
<evidence type="ECO:0000256" key="6">
    <source>
        <dbReference type="ARBA" id="ARBA00022840"/>
    </source>
</evidence>
<comment type="subunit">
    <text evidence="9">Homodimer.</text>
</comment>
<dbReference type="KEGG" id="mmab:HQ865_04035"/>
<keyword evidence="5 9" id="KW-0093">Biotin biosynthesis</keyword>
<feature type="binding site" evidence="9">
    <location>
        <position position="44"/>
    </location>
    <ligand>
        <name>ATP</name>
        <dbReference type="ChEBI" id="CHEBI:30616"/>
    </ligand>
</feature>
<dbReference type="RefSeq" id="WP_173413653.1">
    <property type="nucleotide sequence ID" value="NZ_CP054139.1"/>
</dbReference>
<evidence type="ECO:0000313" key="10">
    <source>
        <dbReference type="EMBL" id="QKJ28955.1"/>
    </source>
</evidence>
<comment type="cofactor">
    <cofactor evidence="9">
        <name>Mg(2+)</name>
        <dbReference type="ChEBI" id="CHEBI:18420"/>
    </cofactor>
</comment>
<dbReference type="GO" id="GO:0000287">
    <property type="term" value="F:magnesium ion binding"/>
    <property type="evidence" value="ECO:0007669"/>
    <property type="project" value="UniProtKB-UniRule"/>
</dbReference>
<accession>A0A7D4TTF1</accession>
<dbReference type="GO" id="GO:0009102">
    <property type="term" value="P:biotin biosynthetic process"/>
    <property type="evidence" value="ECO:0007669"/>
    <property type="project" value="UniProtKB-UniRule"/>
</dbReference>
<evidence type="ECO:0000313" key="11">
    <source>
        <dbReference type="Proteomes" id="UP000505355"/>
    </source>
</evidence>
<organism evidence="10 11">
    <name type="scientific">Mucilaginibacter mali</name>
    <dbReference type="NCBI Taxonomy" id="2740462"/>
    <lineage>
        <taxon>Bacteria</taxon>
        <taxon>Pseudomonadati</taxon>
        <taxon>Bacteroidota</taxon>
        <taxon>Sphingobacteriia</taxon>
        <taxon>Sphingobacteriales</taxon>
        <taxon>Sphingobacteriaceae</taxon>
        <taxon>Mucilaginibacter</taxon>
    </lineage>
</organism>
<feature type="binding site" evidence="9">
    <location>
        <position position="100"/>
    </location>
    <ligand>
        <name>Mg(2+)</name>
        <dbReference type="ChEBI" id="CHEBI:18420"/>
    </ligand>
</feature>
<dbReference type="PANTHER" id="PTHR43210:SF2">
    <property type="entry name" value="ATP-DEPENDENT DETHIOBIOTIN SYNTHETASE BIOD 2"/>
    <property type="match status" value="1"/>
</dbReference>
<dbReference type="SUPFAM" id="SSF52540">
    <property type="entry name" value="P-loop containing nucleoside triphosphate hydrolases"/>
    <property type="match status" value="1"/>
</dbReference>
<dbReference type="Proteomes" id="UP000505355">
    <property type="component" value="Chromosome"/>
</dbReference>
<evidence type="ECO:0000256" key="7">
    <source>
        <dbReference type="ARBA" id="ARBA00022842"/>
    </source>
</evidence>
<comment type="caution">
    <text evidence="9">Lacks conserved residue(s) required for the propagation of feature annotation.</text>
</comment>
<dbReference type="EC" id="6.3.3.3" evidence="9"/>
<feature type="binding site" evidence="9">
    <location>
        <position position="44"/>
    </location>
    <ligand>
        <name>Mg(2+)</name>
        <dbReference type="ChEBI" id="CHEBI:18420"/>
    </ligand>
</feature>
<keyword evidence="11" id="KW-1185">Reference proteome</keyword>
<dbReference type="NCBIfam" id="TIGR00347">
    <property type="entry name" value="bioD"/>
    <property type="match status" value="1"/>
</dbReference>
<dbReference type="GO" id="GO:0004141">
    <property type="term" value="F:dethiobiotin synthase activity"/>
    <property type="evidence" value="ECO:0007669"/>
    <property type="project" value="UniProtKB-UniRule"/>
</dbReference>
<comment type="catalytic activity">
    <reaction evidence="9">
        <text>(7R,8S)-7,8-diammoniononanoate + CO2 + ATP = (4R,5S)-dethiobiotin + ADP + phosphate + 3 H(+)</text>
        <dbReference type="Rhea" id="RHEA:15805"/>
        <dbReference type="ChEBI" id="CHEBI:15378"/>
        <dbReference type="ChEBI" id="CHEBI:16526"/>
        <dbReference type="ChEBI" id="CHEBI:30616"/>
        <dbReference type="ChEBI" id="CHEBI:43474"/>
        <dbReference type="ChEBI" id="CHEBI:149469"/>
        <dbReference type="ChEBI" id="CHEBI:149473"/>
        <dbReference type="ChEBI" id="CHEBI:456216"/>
        <dbReference type="EC" id="6.3.3.3"/>
    </reaction>
</comment>
<dbReference type="GO" id="GO:0005829">
    <property type="term" value="C:cytosol"/>
    <property type="evidence" value="ECO:0007669"/>
    <property type="project" value="TreeGrafter"/>
</dbReference>
<dbReference type="GO" id="GO:0005524">
    <property type="term" value="F:ATP binding"/>
    <property type="evidence" value="ECO:0007669"/>
    <property type="project" value="UniProtKB-UniRule"/>
</dbReference>
<feature type="binding site" evidence="9">
    <location>
        <begin position="13"/>
        <end position="18"/>
    </location>
    <ligand>
        <name>ATP</name>
        <dbReference type="ChEBI" id="CHEBI:30616"/>
    </ligand>
</feature>
<dbReference type="AlphaFoldDB" id="A0A7D4TTF1"/>
<name>A0A7D4TTF1_9SPHI</name>
<comment type="function">
    <text evidence="9">Catalyzes a mechanistically unusual reaction, the ATP-dependent insertion of CO2 between the N7 and N8 nitrogen atoms of 7,8-diaminopelargonic acid (DAPA, also called 7,8-diammoniononanoate) to form a ureido ring.</text>
</comment>
<keyword evidence="4 9" id="KW-0547">Nucleotide-binding</keyword>
<comment type="catalytic activity">
    <reaction evidence="8">
        <text>(7R,8S)-8-amino-7-(carboxyamino)nonanoate + ATP = (4R,5S)-dethiobiotin + ADP + phosphate + H(+)</text>
        <dbReference type="Rhea" id="RHEA:63684"/>
        <dbReference type="ChEBI" id="CHEBI:15378"/>
        <dbReference type="ChEBI" id="CHEBI:30616"/>
        <dbReference type="ChEBI" id="CHEBI:43474"/>
        <dbReference type="ChEBI" id="CHEBI:149470"/>
        <dbReference type="ChEBI" id="CHEBI:149473"/>
        <dbReference type="ChEBI" id="CHEBI:456216"/>
    </reaction>
</comment>
<dbReference type="PIRSF" id="PIRSF006755">
    <property type="entry name" value="DTB_synth"/>
    <property type="match status" value="1"/>
</dbReference>
<feature type="active site" evidence="9">
    <location>
        <position position="33"/>
    </location>
</feature>
<dbReference type="Gene3D" id="3.40.50.300">
    <property type="entry name" value="P-loop containing nucleotide triphosphate hydrolases"/>
    <property type="match status" value="1"/>
</dbReference>
<comment type="pathway">
    <text evidence="9">Cofactor biosynthesis; biotin biosynthesis; biotin from 7,8-diaminononanoate: step 1/2.</text>
</comment>
<feature type="binding site" evidence="9">
    <location>
        <begin position="100"/>
        <end position="103"/>
    </location>
    <ligand>
        <name>ATP</name>
        <dbReference type="ChEBI" id="CHEBI:30616"/>
    </ligand>
</feature>
<gene>
    <name evidence="9 10" type="primary">bioD</name>
    <name evidence="10" type="ORF">HQ865_04035</name>
</gene>
<keyword evidence="3 9" id="KW-0479">Metal-binding</keyword>
<dbReference type="EMBL" id="CP054139">
    <property type="protein sequence ID" value="QKJ28955.1"/>
    <property type="molecule type" value="Genomic_DNA"/>
</dbReference>
<keyword evidence="2 9" id="KW-0436">Ligase</keyword>
<evidence type="ECO:0000256" key="9">
    <source>
        <dbReference type="HAMAP-Rule" id="MF_00336"/>
    </source>
</evidence>
<evidence type="ECO:0000256" key="5">
    <source>
        <dbReference type="ARBA" id="ARBA00022756"/>
    </source>
</evidence>
<feature type="binding site" evidence="9">
    <location>
        <position position="37"/>
    </location>
    <ligand>
        <name>substrate</name>
    </ligand>
</feature>